<keyword evidence="4" id="KW-1185">Reference proteome</keyword>
<evidence type="ECO:0000259" key="2">
    <source>
        <dbReference type="Pfam" id="PF14534"/>
    </source>
</evidence>
<evidence type="ECO:0000313" key="4">
    <source>
        <dbReference type="Proteomes" id="UP000606490"/>
    </source>
</evidence>
<evidence type="ECO:0000256" key="1">
    <source>
        <dbReference type="SAM" id="SignalP"/>
    </source>
</evidence>
<evidence type="ECO:0000313" key="3">
    <source>
        <dbReference type="EMBL" id="MBL6456202.1"/>
    </source>
</evidence>
<protein>
    <submittedName>
        <fullName evidence="3">Nuclear transport factor 2 family protein</fullName>
    </submittedName>
</protein>
<dbReference type="InterPro" id="IPR027843">
    <property type="entry name" value="DUF4440"/>
</dbReference>
<dbReference type="Gene3D" id="3.10.450.50">
    <property type="match status" value="1"/>
</dbReference>
<dbReference type="Proteomes" id="UP000606490">
    <property type="component" value="Unassembled WGS sequence"/>
</dbReference>
<dbReference type="RefSeq" id="WP_202825930.1">
    <property type="nucleotide sequence ID" value="NZ_JAEUXJ010000004.1"/>
</dbReference>
<dbReference type="Pfam" id="PF14534">
    <property type="entry name" value="DUF4440"/>
    <property type="match status" value="1"/>
</dbReference>
<feature type="chain" id="PRO_5045794609" evidence="1">
    <location>
        <begin position="25"/>
        <end position="147"/>
    </location>
</feature>
<reference evidence="3 4" key="1">
    <citation type="submission" date="2021-01" db="EMBL/GenBank/DDBJ databases">
        <title>Belnapia mucosa sp. nov. and Belnapia arida sp. nov., isolated from the Tabernas Desert (Almeria, Spain).</title>
        <authorList>
            <person name="Molina-Menor E."/>
            <person name="Vidal-Verdu A."/>
            <person name="Calonge A."/>
            <person name="Satari L."/>
            <person name="Pereto Magraner J."/>
            <person name="Porcar Miralles M."/>
        </authorList>
    </citation>
    <scope>NUCLEOTIDE SEQUENCE [LARGE SCALE GENOMIC DNA]</scope>
    <source>
        <strain evidence="3 4">T6</strain>
    </source>
</reference>
<gene>
    <name evidence="3" type="ORF">JMJ55_12785</name>
</gene>
<feature type="domain" description="DUF4440" evidence="2">
    <location>
        <begin position="33"/>
        <end position="139"/>
    </location>
</feature>
<keyword evidence="1" id="KW-0732">Signal</keyword>
<dbReference type="EMBL" id="JAEUXJ010000004">
    <property type="protein sequence ID" value="MBL6456202.1"/>
    <property type="molecule type" value="Genomic_DNA"/>
</dbReference>
<organism evidence="3 4">
    <name type="scientific">Belnapia mucosa</name>
    <dbReference type="NCBI Taxonomy" id="2804532"/>
    <lineage>
        <taxon>Bacteria</taxon>
        <taxon>Pseudomonadati</taxon>
        <taxon>Pseudomonadota</taxon>
        <taxon>Alphaproteobacteria</taxon>
        <taxon>Acetobacterales</taxon>
        <taxon>Roseomonadaceae</taxon>
        <taxon>Belnapia</taxon>
    </lineage>
</organism>
<dbReference type="SUPFAM" id="SSF54427">
    <property type="entry name" value="NTF2-like"/>
    <property type="match status" value="1"/>
</dbReference>
<proteinExistence type="predicted"/>
<name>A0ABS1V4M4_9PROT</name>
<sequence length="147" mass="16080">MIARRSFAALAAMASLLTVGTARAQSADQAALTQAVDALNKAMVDVDQAKLDALTADELSYGHSAGRIETKRQFIDYLVSRQSAFRFINTSDQTISVVGTDAIVRHIFVAETTDPAGKVTPVRIGILQVWTRRGSDWRLLARQAYRL</sequence>
<accession>A0ABS1V4M4</accession>
<feature type="signal peptide" evidence="1">
    <location>
        <begin position="1"/>
        <end position="24"/>
    </location>
</feature>
<comment type="caution">
    <text evidence="3">The sequence shown here is derived from an EMBL/GenBank/DDBJ whole genome shotgun (WGS) entry which is preliminary data.</text>
</comment>
<dbReference type="InterPro" id="IPR032710">
    <property type="entry name" value="NTF2-like_dom_sf"/>
</dbReference>